<gene>
    <name evidence="2" type="ORF">METZ01_LOCUS16301</name>
</gene>
<proteinExistence type="predicted"/>
<reference evidence="2" key="1">
    <citation type="submission" date="2018-05" db="EMBL/GenBank/DDBJ databases">
        <authorList>
            <person name="Lanie J.A."/>
            <person name="Ng W.-L."/>
            <person name="Kazmierczak K.M."/>
            <person name="Andrzejewski T.M."/>
            <person name="Davidsen T.M."/>
            <person name="Wayne K.J."/>
            <person name="Tettelin H."/>
            <person name="Glass J.I."/>
            <person name="Rusch D."/>
            <person name="Podicherti R."/>
            <person name="Tsui H.-C.T."/>
            <person name="Winkler M.E."/>
        </authorList>
    </citation>
    <scope>NUCLEOTIDE SEQUENCE</scope>
</reference>
<dbReference type="AlphaFoldDB" id="A0A381PAV5"/>
<keyword evidence="1" id="KW-0378">Hydrolase</keyword>
<protein>
    <recommendedName>
        <fullName evidence="3">Peptidase M20 dimerisation domain-containing protein</fullName>
    </recommendedName>
</protein>
<dbReference type="PIRSF" id="PIRSF001235">
    <property type="entry name" value="Amidase_carbamoylase"/>
    <property type="match status" value="1"/>
</dbReference>
<dbReference type="NCBIfam" id="TIGR01879">
    <property type="entry name" value="hydantase"/>
    <property type="match status" value="1"/>
</dbReference>
<dbReference type="Gene3D" id="3.40.630.10">
    <property type="entry name" value="Zn peptidases"/>
    <property type="match status" value="1"/>
</dbReference>
<evidence type="ECO:0000256" key="1">
    <source>
        <dbReference type="ARBA" id="ARBA00022801"/>
    </source>
</evidence>
<name>A0A381PAV5_9ZZZZ</name>
<dbReference type="InterPro" id="IPR010158">
    <property type="entry name" value="Amidase_Cbmase"/>
</dbReference>
<evidence type="ECO:0000313" key="2">
    <source>
        <dbReference type="EMBL" id="SUZ63447.1"/>
    </source>
</evidence>
<dbReference type="PANTHER" id="PTHR32494:SF5">
    <property type="entry name" value="ALLANTOATE AMIDOHYDROLASE"/>
    <property type="match status" value="1"/>
</dbReference>
<dbReference type="SUPFAM" id="SSF53187">
    <property type="entry name" value="Zn-dependent exopeptidases"/>
    <property type="match status" value="1"/>
</dbReference>
<dbReference type="Pfam" id="PF01546">
    <property type="entry name" value="Peptidase_M20"/>
    <property type="match status" value="1"/>
</dbReference>
<sequence length="429" mass="47132">MKNILLLLLFFVSSNLSGQNYKVDKSRIETNFYNLKKFGNNANEGNDRVAYSNFDIQARIYLKDKLKSLGAKVHTDFAGNVIAFYEGNKQNLKPISFGSHIDAVPNGGHYDGQAGVIASIEVLETIISKNIKLDHPLEMIIFSNEEGALLGSRALAGKINEGTLMVKTVSGYTNGEGVNRIGGDSNKIFEVKREHGDIHAFLEMHIEQGNKLYKNNIDIGIVEGIVGLKWWDVNIYGFANHAGTTPMSDRKDGMIAAAQFILMVNKVVNSFEGAQVGTVGRIAAKPGVPNVIPGFVNLSLELRDLSSKKIQDMFNLINQNAKIIAQKTSTKIEFEPIDATGEPALMDKRIMNIIKEASKDFKYSAQVMPSGAGHDAQDMALIAPTAMIFVPSRDGISHSPEEFTSFEMIYKGANVLLNTIIELDKTKLD</sequence>
<dbReference type="SUPFAM" id="SSF55031">
    <property type="entry name" value="Bacterial exopeptidase dimerisation domain"/>
    <property type="match status" value="1"/>
</dbReference>
<dbReference type="InterPro" id="IPR002933">
    <property type="entry name" value="Peptidase_M20"/>
</dbReference>
<dbReference type="EMBL" id="UINC01000916">
    <property type="protein sequence ID" value="SUZ63447.1"/>
    <property type="molecule type" value="Genomic_DNA"/>
</dbReference>
<dbReference type="Gene3D" id="3.30.70.360">
    <property type="match status" value="1"/>
</dbReference>
<dbReference type="NCBIfam" id="NF006771">
    <property type="entry name" value="PRK09290.1-5"/>
    <property type="match status" value="1"/>
</dbReference>
<dbReference type="CDD" id="cd03884">
    <property type="entry name" value="M20_bAS"/>
    <property type="match status" value="1"/>
</dbReference>
<organism evidence="2">
    <name type="scientific">marine metagenome</name>
    <dbReference type="NCBI Taxonomy" id="408172"/>
    <lineage>
        <taxon>unclassified sequences</taxon>
        <taxon>metagenomes</taxon>
        <taxon>ecological metagenomes</taxon>
    </lineage>
</organism>
<dbReference type="InterPro" id="IPR036264">
    <property type="entry name" value="Bact_exopeptidase_dim_dom"/>
</dbReference>
<dbReference type="PANTHER" id="PTHR32494">
    <property type="entry name" value="ALLANTOATE DEIMINASE-RELATED"/>
    <property type="match status" value="1"/>
</dbReference>
<accession>A0A381PAV5</accession>
<dbReference type="GO" id="GO:0016813">
    <property type="term" value="F:hydrolase activity, acting on carbon-nitrogen (but not peptide) bonds, in linear amidines"/>
    <property type="evidence" value="ECO:0007669"/>
    <property type="project" value="InterPro"/>
</dbReference>
<evidence type="ECO:0008006" key="3">
    <source>
        <dbReference type="Google" id="ProtNLM"/>
    </source>
</evidence>